<gene>
    <name evidence="1" type="ORF">AKJ09_11121</name>
</gene>
<dbReference type="PANTHER" id="PTHR36529:SF1">
    <property type="entry name" value="GLYCOSYLTRANSFERASE"/>
    <property type="match status" value="1"/>
</dbReference>
<dbReference type="PANTHER" id="PTHR36529">
    <property type="entry name" value="SLL1095 PROTEIN"/>
    <property type="match status" value="1"/>
</dbReference>
<accession>A0A0K1QFF9</accession>
<dbReference type="KEGG" id="llu:AKJ09_11121"/>
<dbReference type="OrthoDB" id="9798250at2"/>
<organism evidence="1 2">
    <name type="scientific">Labilithrix luteola</name>
    <dbReference type="NCBI Taxonomy" id="1391654"/>
    <lineage>
        <taxon>Bacteria</taxon>
        <taxon>Pseudomonadati</taxon>
        <taxon>Myxococcota</taxon>
        <taxon>Polyangia</taxon>
        <taxon>Polyangiales</taxon>
        <taxon>Labilitrichaceae</taxon>
        <taxon>Labilithrix</taxon>
    </lineage>
</organism>
<keyword evidence="2" id="KW-1185">Reference proteome</keyword>
<protein>
    <submittedName>
        <fullName evidence="1">Glycosyltransferase</fullName>
    </submittedName>
</protein>
<dbReference type="Gene3D" id="3.90.550.10">
    <property type="entry name" value="Spore Coat Polysaccharide Biosynthesis Protein SpsA, Chain A"/>
    <property type="match status" value="1"/>
</dbReference>
<evidence type="ECO:0000313" key="1">
    <source>
        <dbReference type="EMBL" id="AKV04458.1"/>
    </source>
</evidence>
<dbReference type="SUPFAM" id="SSF53448">
    <property type="entry name" value="Nucleotide-diphospho-sugar transferases"/>
    <property type="match status" value="1"/>
</dbReference>
<proteinExistence type="predicted"/>
<dbReference type="NCBIfam" id="TIGR04282">
    <property type="entry name" value="glyco_like_cofC"/>
    <property type="match status" value="1"/>
</dbReference>
<dbReference type="Proteomes" id="UP000064967">
    <property type="component" value="Chromosome"/>
</dbReference>
<reference evidence="1 2" key="1">
    <citation type="submission" date="2015-08" db="EMBL/GenBank/DDBJ databases">
        <authorList>
            <person name="Babu N.S."/>
            <person name="Beckwith C.J."/>
            <person name="Beseler K.G."/>
            <person name="Brison A."/>
            <person name="Carone J.V."/>
            <person name="Caskin T.P."/>
            <person name="Diamond M."/>
            <person name="Durham M.E."/>
            <person name="Foxe J.M."/>
            <person name="Go M."/>
            <person name="Henderson B.A."/>
            <person name="Jones I.B."/>
            <person name="McGettigan J.A."/>
            <person name="Micheletti S.J."/>
            <person name="Nasrallah M.E."/>
            <person name="Ortiz D."/>
            <person name="Piller C.R."/>
            <person name="Privatt S.R."/>
            <person name="Schneider S.L."/>
            <person name="Sharp S."/>
            <person name="Smith T.C."/>
            <person name="Stanton J.D."/>
            <person name="Ullery H.E."/>
            <person name="Wilson R.J."/>
            <person name="Serrano M.G."/>
            <person name="Buck G."/>
            <person name="Lee V."/>
            <person name="Wang Y."/>
            <person name="Carvalho R."/>
            <person name="Voegtly L."/>
            <person name="Shi R."/>
            <person name="Duckworth R."/>
            <person name="Johnson A."/>
            <person name="Loviza R."/>
            <person name="Walstead R."/>
            <person name="Shah Z."/>
            <person name="Kiflezghi M."/>
            <person name="Wade K."/>
            <person name="Ball S.L."/>
            <person name="Bradley K.W."/>
            <person name="Asai D.J."/>
            <person name="Bowman C.A."/>
            <person name="Russell D.A."/>
            <person name="Pope W.H."/>
            <person name="Jacobs-Sera D."/>
            <person name="Hendrix R.W."/>
            <person name="Hatfull G.F."/>
        </authorList>
    </citation>
    <scope>NUCLEOTIDE SEQUENCE [LARGE SCALE GENOMIC DNA]</scope>
    <source>
        <strain evidence="1 2">DSM 27648</strain>
    </source>
</reference>
<evidence type="ECO:0000313" key="2">
    <source>
        <dbReference type="Proteomes" id="UP000064967"/>
    </source>
</evidence>
<name>A0A0K1QFF9_9BACT</name>
<dbReference type="AlphaFoldDB" id="A0A0K1QFF9"/>
<dbReference type="InterPro" id="IPR029044">
    <property type="entry name" value="Nucleotide-diphossugar_trans"/>
</dbReference>
<dbReference type="InterPro" id="IPR018641">
    <property type="entry name" value="Trfase_1_rSAM/seldom-assoc"/>
</dbReference>
<dbReference type="STRING" id="1391654.AKJ09_11121"/>
<dbReference type="GO" id="GO:0016740">
    <property type="term" value="F:transferase activity"/>
    <property type="evidence" value="ECO:0007669"/>
    <property type="project" value="UniProtKB-KW"/>
</dbReference>
<keyword evidence="1" id="KW-0808">Transferase</keyword>
<dbReference type="Pfam" id="PF09837">
    <property type="entry name" value="DUF2064"/>
    <property type="match status" value="1"/>
</dbReference>
<dbReference type="RefSeq" id="WP_146655069.1">
    <property type="nucleotide sequence ID" value="NZ_CP012333.1"/>
</dbReference>
<sequence>MRLAIAVMARAPIPGRCKTRLLAHHPAEWVAELQRAMLEDTLARLAALPAAVRIVFVAPSEGHDVQELVRPSLPRGWTTALQKGEDLGARLSHAMRELFATDAGARAVIVGTDCPHLPLFDPTLEEDVLVGPADDGGYYLVAPRVAESRLFHDVAWSTSHVLTQTLRRCAELGLSVRELSRSYDVDEPADLERLAVALRDAPELAPRTARVLALREDHFGPRYLSTSGP</sequence>
<dbReference type="EMBL" id="CP012333">
    <property type="protein sequence ID" value="AKV04458.1"/>
    <property type="molecule type" value="Genomic_DNA"/>
</dbReference>